<proteinExistence type="predicted"/>
<sequence>MHVLGTHSACRWSITVGKPGKIETGAKNCVSGSPKRSILHTNDNTCRDFPTKSRVDNGKMRYLEKRGRVTRFLRVIGYSWAMPKRERREPSKQTLISLGSSDSYLFERGFHLFTPTSHFAKQSSDEKGCVWERVFLETSSS</sequence>
<gene>
    <name evidence="1" type="ORF">NPIL_564351</name>
</gene>
<dbReference type="Proteomes" id="UP000887013">
    <property type="component" value="Unassembled WGS sequence"/>
</dbReference>
<accession>A0A8X6U4A9</accession>
<dbReference type="OrthoDB" id="10511180at2759"/>
<protein>
    <submittedName>
        <fullName evidence="1">Uncharacterized protein</fullName>
    </submittedName>
</protein>
<name>A0A8X6U4A9_NEPPI</name>
<dbReference type="EMBL" id="BMAW01022663">
    <property type="protein sequence ID" value="GFT78863.1"/>
    <property type="molecule type" value="Genomic_DNA"/>
</dbReference>
<dbReference type="AlphaFoldDB" id="A0A8X6U4A9"/>
<comment type="caution">
    <text evidence="1">The sequence shown here is derived from an EMBL/GenBank/DDBJ whole genome shotgun (WGS) entry which is preliminary data.</text>
</comment>
<evidence type="ECO:0000313" key="2">
    <source>
        <dbReference type="Proteomes" id="UP000887013"/>
    </source>
</evidence>
<keyword evidence="2" id="KW-1185">Reference proteome</keyword>
<evidence type="ECO:0000313" key="1">
    <source>
        <dbReference type="EMBL" id="GFT78863.1"/>
    </source>
</evidence>
<organism evidence="1 2">
    <name type="scientific">Nephila pilipes</name>
    <name type="common">Giant wood spider</name>
    <name type="synonym">Nephila maculata</name>
    <dbReference type="NCBI Taxonomy" id="299642"/>
    <lineage>
        <taxon>Eukaryota</taxon>
        <taxon>Metazoa</taxon>
        <taxon>Ecdysozoa</taxon>
        <taxon>Arthropoda</taxon>
        <taxon>Chelicerata</taxon>
        <taxon>Arachnida</taxon>
        <taxon>Araneae</taxon>
        <taxon>Araneomorphae</taxon>
        <taxon>Entelegynae</taxon>
        <taxon>Araneoidea</taxon>
        <taxon>Nephilidae</taxon>
        <taxon>Nephila</taxon>
    </lineage>
</organism>
<reference evidence="1" key="1">
    <citation type="submission" date="2020-08" db="EMBL/GenBank/DDBJ databases">
        <title>Multicomponent nature underlies the extraordinary mechanical properties of spider dragline silk.</title>
        <authorList>
            <person name="Kono N."/>
            <person name="Nakamura H."/>
            <person name="Mori M."/>
            <person name="Yoshida Y."/>
            <person name="Ohtoshi R."/>
            <person name="Malay A.D."/>
            <person name="Moran D.A.P."/>
            <person name="Tomita M."/>
            <person name="Numata K."/>
            <person name="Arakawa K."/>
        </authorList>
    </citation>
    <scope>NUCLEOTIDE SEQUENCE</scope>
</reference>